<reference evidence="1" key="2">
    <citation type="journal article" date="2017" name="J. Med. Entomol.">
        <title>Transcriptome Analysis of the Triatoma infestans (Hemiptera: Reduviidae) Integument.</title>
        <authorList>
            <person name="Calderon-Fernandez G.M."/>
            <person name="Moriconi D.E."/>
            <person name="Dulbecco A.B."/>
            <person name="Juarez M.P."/>
        </authorList>
    </citation>
    <scope>NUCLEOTIDE SEQUENCE</scope>
    <source>
        <strain evidence="1">Int1</strain>
        <tissue evidence="1">Integument</tissue>
    </source>
</reference>
<dbReference type="EMBL" id="GEMB01006852">
    <property type="protein sequence ID" value="JAR96508.1"/>
    <property type="molecule type" value="Transcribed_RNA"/>
</dbReference>
<reference evidence="1" key="1">
    <citation type="submission" date="2016-04" db="EMBL/GenBank/DDBJ databases">
        <authorList>
            <person name="Calderon-Fernandez G.M.Sr."/>
        </authorList>
    </citation>
    <scope>NUCLEOTIDE SEQUENCE</scope>
    <source>
        <strain evidence="1">Int1</strain>
        <tissue evidence="1">Integument</tissue>
    </source>
</reference>
<evidence type="ECO:0000313" key="1">
    <source>
        <dbReference type="EMBL" id="JAR96508.1"/>
    </source>
</evidence>
<dbReference type="GO" id="GO:0003964">
    <property type="term" value="F:RNA-directed DNA polymerase activity"/>
    <property type="evidence" value="ECO:0007669"/>
    <property type="project" value="UniProtKB-KW"/>
</dbReference>
<proteinExistence type="predicted"/>
<keyword evidence="1" id="KW-0695">RNA-directed DNA polymerase</keyword>
<organism evidence="1">
    <name type="scientific">Triatoma infestans</name>
    <name type="common">Assassin bug</name>
    <dbReference type="NCBI Taxonomy" id="30076"/>
    <lineage>
        <taxon>Eukaryota</taxon>
        <taxon>Metazoa</taxon>
        <taxon>Ecdysozoa</taxon>
        <taxon>Arthropoda</taxon>
        <taxon>Hexapoda</taxon>
        <taxon>Insecta</taxon>
        <taxon>Pterygota</taxon>
        <taxon>Neoptera</taxon>
        <taxon>Paraneoptera</taxon>
        <taxon>Hemiptera</taxon>
        <taxon>Heteroptera</taxon>
        <taxon>Panheteroptera</taxon>
        <taxon>Cimicomorpha</taxon>
        <taxon>Reduviidae</taxon>
        <taxon>Triatominae</taxon>
        <taxon>Triatoma</taxon>
    </lineage>
</organism>
<keyword evidence="1" id="KW-0808">Transferase</keyword>
<sequence length="82" mass="9661">MYLSLLAPIWTYGLELYGSAKRSNINRLQTLQSKILRRIVNAPFYVSNLTIHKDLKIPFISELTKTRYNKFTTKLNQHILIH</sequence>
<dbReference type="AlphaFoldDB" id="A0A170VBI3"/>
<protein>
    <submittedName>
        <fullName evidence="1">Reverse transcriptase</fullName>
    </submittedName>
</protein>
<keyword evidence="1" id="KW-0548">Nucleotidyltransferase</keyword>
<accession>A0A170VBI3</accession>
<name>A0A170VBI3_TRIIF</name>